<gene>
    <name evidence="2" type="ORF">F1737_06230</name>
</gene>
<sequence>MKNIWEKINKHIFVWSNGGEIPSLICFLFFTLIIGFIVPTLIFLSPSGSDVYTHVYNTLNMAESYSLLGFYETSFSEEYLGFDYPFGLWIFGSIVMKITGIDGLTLAYLLPLILFFVTIMIYYLYADKFFKSEKLSLFSILFLISMPLLTLNLLNYSSGIFAMLFLISIIFLALHKPDIKNMFILITLVFTLGFTHTGTYMFLIFFTSVYLILYAVIWKKMEIGMYILIVSLLFLYVLIAQIFPFVQPQYIDKGRFIISITESISSFSGIEFIQDFGKIFYDSIFVSNNYIYAIFWSSFIFMAIKLSLYFHSRLTGISEKRFIGIPFIGNINHISHGIMMTPFWMGPVQTFLSVFGIFRLDSKGKCIALSLIITALLPGAMSSAENVGTGALREIHYLYLIIPIAAVAGLFYILPVFKEYLDKRIRKESLKKGISVTFYLFILIPVIFVPVIGNLYYQPIITGSDTEKEHLIWLSEIGSPSEGIPDFLYRERIDLYADKVTPSVHSGSETKRYLDDLKKTYFTHGAEDFTKDLYSFNIMYIISSNRILKGYLDVDFDDLAIDSNKKLDKIFSASDNFGIYKYISEKENVEKKIFEENSLKFNEVIPDLYDFGSSYLFENDYYKVKISENSPEIKYYGTKTLNLLEDGFYTDYIGISISDGDENKKEVYELNNLDYSVISKDDDSIIYKTTIKSTDNAEKWATLIVKYMFYEKAFKREIIIANDWINLNSDSRMGVGLSSSIFAPVIEFEYRNLENGNKNPITKKIYPSHDSALVKDKKFDQIYFNEGNTGILLRYGDLVPYPDRIYYGGSLYYDLGNILVYSEYTLAPSESVNHVQYFSVGDKNTAEINIDHYSSVFEYPFSEGKIPGVITFLASEDELMDYSNGGLKTIDELNVEYNEVARIEGGNVPFNEINAVGYAGMYVNQSYQDLESQKKEINEIKHMTGANGVLFEYFKYNLDSVRALSEENMRFAEAYYVGSPFEEFNREGLRNPKIAYYHGDESGIVLIPVALPSSTALSSNYGGDEDTFSDWENTIDSVISDGGMAVFLWDAKDVGNPIYSEDFIGFINRSKDKGVTFTSLDEISAHYLMLQNISVNVTKGMDYAVFDVTNKHDNEITGVTYGLSMPLLSAGKYSYNVNNGRISREYVNDENYIMFVSFDLEGNERKKITVEPSIKRQDFILDYASLFEGDCRIIVSDSEGLPIENVYVYVNSRIFKTDENGEIKIDLRRGAHKIKFEKPGYNTIESEIEVNGRIYNLFK</sequence>
<evidence type="ECO:0000313" key="2">
    <source>
        <dbReference type="EMBL" id="WOF16340.1"/>
    </source>
</evidence>
<proteinExistence type="predicted"/>
<dbReference type="EMBL" id="CP043875">
    <property type="protein sequence ID" value="WOF16340.1"/>
    <property type="molecule type" value="Genomic_DNA"/>
</dbReference>
<feature type="transmembrane region" description="Helical" evidence="1">
    <location>
        <begin position="290"/>
        <end position="310"/>
    </location>
</feature>
<evidence type="ECO:0000256" key="1">
    <source>
        <dbReference type="SAM" id="Phobius"/>
    </source>
</evidence>
<dbReference type="AlphaFoldDB" id="A0AA97FBH2"/>
<feature type="transmembrane region" description="Helical" evidence="1">
    <location>
        <begin position="21"/>
        <end position="44"/>
    </location>
</feature>
<feature type="transmembrane region" description="Helical" evidence="1">
    <location>
        <begin position="106"/>
        <end position="125"/>
    </location>
</feature>
<accession>A0AA97FBH2</accession>
<feature type="transmembrane region" description="Helical" evidence="1">
    <location>
        <begin position="223"/>
        <end position="246"/>
    </location>
</feature>
<name>A0AA97FBH2_9EURY</name>
<dbReference type="InterPro" id="IPR008969">
    <property type="entry name" value="CarboxyPept-like_regulatory"/>
</dbReference>
<keyword evidence="1" id="KW-0812">Transmembrane</keyword>
<feature type="transmembrane region" description="Helical" evidence="1">
    <location>
        <begin position="184"/>
        <end position="217"/>
    </location>
</feature>
<dbReference type="GeneID" id="85229760"/>
<dbReference type="Gene3D" id="2.60.40.1120">
    <property type="entry name" value="Carboxypeptidase-like, regulatory domain"/>
    <property type="match status" value="1"/>
</dbReference>
<keyword evidence="1" id="KW-0472">Membrane</keyword>
<feature type="transmembrane region" description="Helical" evidence="1">
    <location>
        <begin position="137"/>
        <end position="154"/>
    </location>
</feature>
<dbReference type="SUPFAM" id="SSF49464">
    <property type="entry name" value="Carboxypeptidase regulatory domain-like"/>
    <property type="match status" value="1"/>
</dbReference>
<feature type="transmembrane region" description="Helical" evidence="1">
    <location>
        <begin position="160"/>
        <end position="177"/>
    </location>
</feature>
<feature type="transmembrane region" description="Helical" evidence="1">
    <location>
        <begin position="438"/>
        <end position="457"/>
    </location>
</feature>
<keyword evidence="3" id="KW-1185">Reference proteome</keyword>
<evidence type="ECO:0000313" key="3">
    <source>
        <dbReference type="Proteomes" id="UP001301797"/>
    </source>
</evidence>
<feature type="transmembrane region" description="Helical" evidence="1">
    <location>
        <begin position="396"/>
        <end position="417"/>
    </location>
</feature>
<dbReference type="RefSeq" id="WP_317135752.1">
    <property type="nucleotide sequence ID" value="NZ_CP043875.1"/>
</dbReference>
<keyword evidence="1" id="KW-1133">Transmembrane helix</keyword>
<dbReference type="Proteomes" id="UP001301797">
    <property type="component" value="Chromosome"/>
</dbReference>
<protein>
    <submittedName>
        <fullName evidence="2">Uncharacterized protein</fullName>
    </submittedName>
</protein>
<organism evidence="2 3">
    <name type="scientific">Methanochimaera problematica</name>
    <dbReference type="NCBI Taxonomy" id="2609417"/>
    <lineage>
        <taxon>Archaea</taxon>
        <taxon>Methanobacteriati</taxon>
        <taxon>Methanobacteriota</taxon>
        <taxon>Stenosarchaea group</taxon>
        <taxon>Methanomicrobia</taxon>
        <taxon>Methanomicrobiales</taxon>
        <taxon>Methanomicrobiaceae</taxon>
        <taxon>Methanochimaera</taxon>
    </lineage>
</organism>
<reference evidence="2 3" key="1">
    <citation type="submission" date="2019-09" db="EMBL/GenBank/DDBJ databases">
        <title>The complete genome of Methanoplanus sp. FWC-SCC4.</title>
        <authorList>
            <person name="Chen S.-C."/>
            <person name="Zhou Y.-Z."/>
            <person name="Lai M.-C."/>
        </authorList>
    </citation>
    <scope>NUCLEOTIDE SEQUENCE [LARGE SCALE GENOMIC DNA]</scope>
    <source>
        <strain evidence="2 3">FWC-SCC4</strain>
    </source>
</reference>
<dbReference type="KEGG" id="mefw:F1737_06230"/>
<feature type="transmembrane region" description="Helical" evidence="1">
    <location>
        <begin position="322"/>
        <end position="345"/>
    </location>
</feature>